<feature type="compositionally biased region" description="Low complexity" evidence="3">
    <location>
        <begin position="52"/>
        <end position="65"/>
    </location>
</feature>
<comment type="caution">
    <text evidence="6">The sequence shown here is derived from an EMBL/GenBank/DDBJ whole genome shotgun (WGS) entry which is preliminary data.</text>
</comment>
<proteinExistence type="predicted"/>
<dbReference type="InterPro" id="IPR011330">
    <property type="entry name" value="Glyco_hydro/deAcase_b/a-brl"/>
</dbReference>
<dbReference type="Proteomes" id="UP001157109">
    <property type="component" value="Unassembled WGS sequence"/>
</dbReference>
<dbReference type="Gene3D" id="3.20.20.370">
    <property type="entry name" value="Glycoside hydrolase/deacetylase"/>
    <property type="match status" value="1"/>
</dbReference>
<organism evidence="6 7">
    <name type="scientific">Arsenicicoccus piscis</name>
    <dbReference type="NCBI Taxonomy" id="673954"/>
    <lineage>
        <taxon>Bacteria</taxon>
        <taxon>Bacillati</taxon>
        <taxon>Actinomycetota</taxon>
        <taxon>Actinomycetes</taxon>
        <taxon>Micrococcales</taxon>
        <taxon>Intrasporangiaceae</taxon>
        <taxon>Arsenicicoccus</taxon>
    </lineage>
</organism>
<dbReference type="PANTHER" id="PTHR34216:SF3">
    <property type="entry name" value="POLY-BETA-1,6-N-ACETYL-D-GLUCOSAMINE N-DEACETYLASE"/>
    <property type="match status" value="1"/>
</dbReference>
<feature type="signal peptide" evidence="4">
    <location>
        <begin position="1"/>
        <end position="25"/>
    </location>
</feature>
<dbReference type="InterPro" id="IPR002509">
    <property type="entry name" value="NODB_dom"/>
</dbReference>
<dbReference type="RefSeq" id="WP_241443681.1">
    <property type="nucleotide sequence ID" value="NZ_BSUJ01000001.1"/>
</dbReference>
<evidence type="ECO:0000313" key="7">
    <source>
        <dbReference type="Proteomes" id="UP001157109"/>
    </source>
</evidence>
<evidence type="ECO:0000256" key="3">
    <source>
        <dbReference type="SAM" id="MobiDB-lite"/>
    </source>
</evidence>
<feature type="domain" description="NodB homology" evidence="5">
    <location>
        <begin position="256"/>
        <end position="314"/>
    </location>
</feature>
<accession>A0ABQ6HIQ0</accession>
<dbReference type="InterPro" id="IPR051398">
    <property type="entry name" value="Polysacch_Deacetylase"/>
</dbReference>
<protein>
    <recommendedName>
        <fullName evidence="5">NodB homology domain-containing protein</fullName>
    </recommendedName>
</protein>
<feature type="chain" id="PRO_5045481213" description="NodB homology domain-containing protein" evidence="4">
    <location>
        <begin position="26"/>
        <end position="402"/>
    </location>
</feature>
<keyword evidence="7" id="KW-1185">Reference proteome</keyword>
<evidence type="ECO:0000259" key="5">
    <source>
        <dbReference type="Pfam" id="PF01522"/>
    </source>
</evidence>
<dbReference type="Pfam" id="PF01522">
    <property type="entry name" value="Polysacc_deac_1"/>
    <property type="match status" value="1"/>
</dbReference>
<gene>
    <name evidence="6" type="ORF">GCM10025862_01330</name>
</gene>
<reference evidence="7" key="1">
    <citation type="journal article" date="2019" name="Int. J. Syst. Evol. Microbiol.">
        <title>The Global Catalogue of Microorganisms (GCM) 10K type strain sequencing project: providing services to taxonomists for standard genome sequencing and annotation.</title>
        <authorList>
            <consortium name="The Broad Institute Genomics Platform"/>
            <consortium name="The Broad Institute Genome Sequencing Center for Infectious Disease"/>
            <person name="Wu L."/>
            <person name="Ma J."/>
        </authorList>
    </citation>
    <scope>NUCLEOTIDE SEQUENCE [LARGE SCALE GENOMIC DNA]</scope>
    <source>
        <strain evidence="7">NBRC 105830</strain>
    </source>
</reference>
<comment type="subcellular location">
    <subcellularLocation>
        <location evidence="1">Secreted</location>
    </subcellularLocation>
</comment>
<evidence type="ECO:0000313" key="6">
    <source>
        <dbReference type="EMBL" id="GMA18112.1"/>
    </source>
</evidence>
<evidence type="ECO:0000256" key="4">
    <source>
        <dbReference type="SAM" id="SignalP"/>
    </source>
</evidence>
<sequence>MGRSRAYALAGVVAIVGLAAGCSQATTGEPGAAARSSGVATSSGSTIGGSETGTPSSSPTTVGSTKPLVRWPDNATIPHLFYHSLIVDPARAFHAPQGKGPGYADYMVTLTEFKAQLAQMYARGYVLVHPERIAAKNADGVMTYQPIMLPAGKKPMVLSIDDVSYYEYMTGDGFATNLTIGAEGRVTNTYTDAAGVTKQGSYDVPTVVDDFVRDHPDFSYHGDKGSIGLTGYNGVLGYRTSVRKYGDTPATKAAQEQAKKVADAMKKDGWNFASHSWGHLNFTKTGVSGITADANRWDAEVRPIVGDTPELIFPFGADISGIEPYSNSNAKFRFLHGTEKFDYFFPVDASTTHWMQLTPGALRQARINVDGISLSRALSGHKTPLSAFFDPRTTVDPLRPKR</sequence>
<dbReference type="PROSITE" id="PS51257">
    <property type="entry name" value="PROKAR_LIPOPROTEIN"/>
    <property type="match status" value="1"/>
</dbReference>
<feature type="region of interest" description="Disordered" evidence="3">
    <location>
        <begin position="27"/>
        <end position="66"/>
    </location>
</feature>
<name>A0ABQ6HIQ0_9MICO</name>
<keyword evidence="2 4" id="KW-0732">Signal</keyword>
<dbReference type="EMBL" id="BSUJ01000001">
    <property type="protein sequence ID" value="GMA18112.1"/>
    <property type="molecule type" value="Genomic_DNA"/>
</dbReference>
<evidence type="ECO:0000256" key="1">
    <source>
        <dbReference type="ARBA" id="ARBA00004613"/>
    </source>
</evidence>
<feature type="compositionally biased region" description="Low complexity" evidence="3">
    <location>
        <begin position="31"/>
        <end position="45"/>
    </location>
</feature>
<dbReference type="SUPFAM" id="SSF88713">
    <property type="entry name" value="Glycoside hydrolase/deacetylase"/>
    <property type="match status" value="1"/>
</dbReference>
<dbReference type="PANTHER" id="PTHR34216">
    <property type="match status" value="1"/>
</dbReference>
<evidence type="ECO:0000256" key="2">
    <source>
        <dbReference type="ARBA" id="ARBA00022729"/>
    </source>
</evidence>